<dbReference type="PANTHER" id="PTHR43788:SF8">
    <property type="entry name" value="DNA-BINDING PROTEIN SMUBP-2"/>
    <property type="match status" value="1"/>
</dbReference>
<dbReference type="SMART" id="SM00278">
    <property type="entry name" value="HhH1"/>
    <property type="match status" value="1"/>
</dbReference>
<evidence type="ECO:0000313" key="8">
    <source>
        <dbReference type="EMBL" id="MDG5754720.1"/>
    </source>
</evidence>
<dbReference type="InterPro" id="IPR041679">
    <property type="entry name" value="DNA2/NAM7-like_C"/>
</dbReference>
<comment type="similarity">
    <text evidence="1">Belongs to the DNA2/NAM7 helicase family.</text>
</comment>
<evidence type="ECO:0000256" key="4">
    <source>
        <dbReference type="ARBA" id="ARBA00022806"/>
    </source>
</evidence>
<protein>
    <submittedName>
        <fullName evidence="8">AAA domain-containing protein</fullName>
    </submittedName>
</protein>
<dbReference type="SUPFAM" id="SSF52540">
    <property type="entry name" value="P-loop containing nucleoside triphosphate hydrolases"/>
    <property type="match status" value="2"/>
</dbReference>
<dbReference type="InterPro" id="IPR027417">
    <property type="entry name" value="P-loop_NTPase"/>
</dbReference>
<sequence>MSAGKIERLFQYLIAVNDLGSKVIRRYSEYDFTLQDRQIKEAENCRLFPQNEDVWLEVHKVYITNQEKMPPLLPIELEGWLQDDPNDYKKATIRFIEEKEGESFHNTTRPDLYTEWLSQWQDWKERLLTKLQAKHIYDEFFKLYQRFEREGERLELVFGTGILTWQKDEKIEHPLLTIRMELEFLADQGLFLVKPAASGLQMELEVLSGYPIPNVTQIQDMADTWRDMEPSAALLASLEMDFIKFMHFLDAEGEFVAEGDISVHKTPKLFNRFLFLLREKNQRVLKQDLERILEKTQSGELIPPASIRSLVGEPVPSSDSFASEWEEVGKELFFPLPANEDQQEIARRIAQSYGVSVQGPPGTGKSHTIANLVSHLLAHGKKVLITSQKESPLRVLRDKIPASIQSLCVPVLGGSRDSLREVEKAVQAISENLGSMDISKLTREIQEAKIRLDESKRKEAQTKTKLKQYEMREQEALQWRGKDILRAEAAQILQQSSVDSSWIQDTLSPGAVPPLATEEFYRLWQLRGELNAAHYRTLAYTFPQQLVTVEQLKEMLAEGSKLEELVKQVKQRVTTEFSFTLQPQEVDAALSIIDQILLQHAPLTNSAHQAILQDIERGGARKETWEEFVREVEAGITRLIQLNKELSAHEIQLPQKPLFELQQHITKAKEAMQNGKPGMLYFFFKGKDIKYLFTDPVINQKPVTTLEELQVLETYITSQDEKEKLLRKWNNVMSQIGGSQIGEPAVTSKMDDELQLVKSVFALQKRIEELRQSISLPAVDWKECSTYESLQAALVHKKQEYLLQDWQQQYNAYTQELLTGSKQPNAHHIWDTLRMAWEQKNVDAWQAALENLEQLRSVNEMANELHRLLAKLKASIPQTALWLEQQLGTQLEMPDWNASWQHKILHDWLHELDHLDADELAEQLKQERRLQQKLTEEIVAKSSWRNQLDNITEEQKRALSAWKTYITRYGKGTGKNAAMNLREAQREMAKCQGAIPVWIMPIQQVLENFPVTNEPFDVVIVDESSQCNIMSLPVLMRAKRVIVVGDDEQISPYDIGTKSDDITYLVQQFLQGIPNARLFDLQISLYDIADQIFPKAGRLMLKEHFRCVPEIIQFSNDLSYHGKMIPLRLPTAAEMITPPVLAVRVEDGYCTNGTDATNKPEAEKIVQDIAALLKNPAYDGQTIGVIALQGNKQSDLIESMLRNTIGEKKMIERKIRCGNAYAFQGDERDIMFLSMVIAPNRTYNALTTKSAQQIFNVAASRARNQLRLYHSVGLEELKQHDFRHRLLAYCQNPARVREEMENLEAKCDSPFEVEVLRRIIAKGYRVMPQVQVAGRRIDLVVEGLRNRLAVECDGEKFHPIELWEADMERQHMLERLGWTFWRVRGRDFYQNPDKAMESLWEKLAEMDIHPYAQQTPVVQESVVETEQTKQTAHDLFLEKVSLTKQQLREKVFRPTHIRRTGVEVEAVVLHDEAGQEHVIYRDAEGTVIGPITLQDFMRRSRVRNTPAPQKVAPVRQLSVDKVNGDNIVAYLQQEGVKIVDHREKGGALWVVGGKQLATILAPLEQRRISFRYMPSGAKATSNLPAWFWVGETILPKKKPEPKQLPKLTHSQEQEKVIRFEDETLYLPPQLQNKKLRATDFPGCQHLINGLQHVYQVERIGDLPLRADLWHEGIRGAGQVASRKLWDQLVQLVKQDGRPRKRVAPTVSAPIHPRALSFGDRVVIVPEKMWEDNIHPFEFATCVQMAQQLIRQGYVYYKDLPNRIEELMRIRGLGAKTAENIYHHIMQRVQYEKQWEVLDASLLSYYNWFVEYITDEQKLFGELGITKEAYELLQLRYKSYKNSKILTLHELAEMYGYTEYWVRQLLNKTMLALYAPARPWLLQLQKELDNKTVTVNTFLEPNEFSHYIALELLNQHGITLQGSGTMLVKE</sequence>
<keyword evidence="6" id="KW-0175">Coiled coil</keyword>
<dbReference type="PANTHER" id="PTHR43788">
    <property type="entry name" value="DNA2/NAM7 HELICASE FAMILY MEMBER"/>
    <property type="match status" value="1"/>
</dbReference>
<keyword evidence="9" id="KW-1185">Reference proteome</keyword>
<accession>A0ABT6H6P6</accession>
<dbReference type="InterPro" id="IPR003583">
    <property type="entry name" value="Hlx-hairpin-Hlx_DNA-bd_motif"/>
</dbReference>
<dbReference type="Gene3D" id="3.40.50.300">
    <property type="entry name" value="P-loop containing nucleotide triphosphate hydrolases"/>
    <property type="match status" value="3"/>
</dbReference>
<evidence type="ECO:0000259" key="7">
    <source>
        <dbReference type="SMART" id="SM00278"/>
    </source>
</evidence>
<dbReference type="InterPro" id="IPR049468">
    <property type="entry name" value="Restrct_endonuc-II-like_dom"/>
</dbReference>
<reference evidence="8 9" key="1">
    <citation type="submission" date="2023-04" db="EMBL/GenBank/DDBJ databases">
        <title>Ectobacillus antri isolated from activated sludge.</title>
        <authorList>
            <person name="Yan P."/>
            <person name="Liu X."/>
        </authorList>
    </citation>
    <scope>NUCLEOTIDE SEQUENCE [LARGE SCALE GENOMIC DNA]</scope>
    <source>
        <strain evidence="8 9">C18H</strain>
    </source>
</reference>
<feature type="coiled-coil region" evidence="6">
    <location>
        <begin position="438"/>
        <end position="472"/>
    </location>
</feature>
<dbReference type="Proteomes" id="UP001218246">
    <property type="component" value="Unassembled WGS sequence"/>
</dbReference>
<dbReference type="InterPro" id="IPR050534">
    <property type="entry name" value="Coronavir_polyprotein_1ab"/>
</dbReference>
<dbReference type="RefSeq" id="WP_278018407.1">
    <property type="nucleotide sequence ID" value="NZ_JARRRY010000012.1"/>
</dbReference>
<name>A0ABT6H6P6_9BACI</name>
<dbReference type="InterPro" id="IPR041677">
    <property type="entry name" value="DNA2/NAM7_AAA_11"/>
</dbReference>
<dbReference type="CDD" id="cd18808">
    <property type="entry name" value="SF1_C_Upf1"/>
    <property type="match status" value="1"/>
</dbReference>
<keyword evidence="4" id="KW-0347">Helicase</keyword>
<gene>
    <name evidence="8" type="ORF">P6P90_12150</name>
</gene>
<dbReference type="InterPro" id="IPR011335">
    <property type="entry name" value="Restrct_endonuc-II-like"/>
</dbReference>
<dbReference type="Pfam" id="PF13087">
    <property type="entry name" value="AAA_12"/>
    <property type="match status" value="1"/>
</dbReference>
<dbReference type="Gene3D" id="3.40.960.10">
    <property type="entry name" value="VSR Endonuclease"/>
    <property type="match status" value="1"/>
</dbReference>
<dbReference type="Pfam" id="PF18741">
    <property type="entry name" value="MTES_1575"/>
    <property type="match status" value="1"/>
</dbReference>
<evidence type="ECO:0000256" key="3">
    <source>
        <dbReference type="ARBA" id="ARBA00022801"/>
    </source>
</evidence>
<dbReference type="SUPFAM" id="SSF52980">
    <property type="entry name" value="Restriction endonuclease-like"/>
    <property type="match status" value="1"/>
</dbReference>
<dbReference type="InterPro" id="IPR047187">
    <property type="entry name" value="SF1_C_Upf1"/>
</dbReference>
<keyword evidence="2" id="KW-0547">Nucleotide-binding</keyword>
<evidence type="ECO:0000256" key="2">
    <source>
        <dbReference type="ARBA" id="ARBA00022741"/>
    </source>
</evidence>
<evidence type="ECO:0000256" key="1">
    <source>
        <dbReference type="ARBA" id="ARBA00007913"/>
    </source>
</evidence>
<keyword evidence="5" id="KW-0067">ATP-binding</keyword>
<dbReference type="Pfam" id="PF13086">
    <property type="entry name" value="AAA_11"/>
    <property type="match status" value="1"/>
</dbReference>
<proteinExistence type="inferred from homology"/>
<dbReference type="EMBL" id="JARULN010000012">
    <property type="protein sequence ID" value="MDG5754720.1"/>
    <property type="molecule type" value="Genomic_DNA"/>
</dbReference>
<feature type="coiled-coil region" evidence="6">
    <location>
        <begin position="835"/>
        <end position="875"/>
    </location>
</feature>
<keyword evidence="3" id="KW-0378">Hydrolase</keyword>
<evidence type="ECO:0000256" key="5">
    <source>
        <dbReference type="ARBA" id="ARBA00022840"/>
    </source>
</evidence>
<evidence type="ECO:0000256" key="6">
    <source>
        <dbReference type="SAM" id="Coils"/>
    </source>
</evidence>
<feature type="domain" description="Helix-hairpin-helix DNA-binding motif class 1" evidence="7">
    <location>
        <begin position="1764"/>
        <end position="1783"/>
    </location>
</feature>
<comment type="caution">
    <text evidence="8">The sequence shown here is derived from an EMBL/GenBank/DDBJ whole genome shotgun (WGS) entry which is preliminary data.</text>
</comment>
<evidence type="ECO:0000313" key="9">
    <source>
        <dbReference type="Proteomes" id="UP001218246"/>
    </source>
</evidence>
<organism evidence="8 9">
    <name type="scientific">Ectobacillus antri</name>
    <dbReference type="NCBI Taxonomy" id="2486280"/>
    <lineage>
        <taxon>Bacteria</taxon>
        <taxon>Bacillati</taxon>
        <taxon>Bacillota</taxon>
        <taxon>Bacilli</taxon>
        <taxon>Bacillales</taxon>
        <taxon>Bacillaceae</taxon>
        <taxon>Ectobacillus</taxon>
    </lineage>
</organism>